<protein>
    <submittedName>
        <fullName evidence="1">Copper chaperone PCu(A)C</fullName>
    </submittedName>
</protein>
<evidence type="ECO:0000313" key="2">
    <source>
        <dbReference type="Proteomes" id="UP001221838"/>
    </source>
</evidence>
<keyword evidence="2" id="KW-1185">Reference proteome</keyword>
<dbReference type="PANTHER" id="PTHR36302:SF1">
    <property type="entry name" value="COPPER CHAPERONE PCU(A)C"/>
    <property type="match status" value="1"/>
</dbReference>
<dbReference type="Proteomes" id="UP001221838">
    <property type="component" value="Unassembled WGS sequence"/>
</dbReference>
<name>A0ABT5DHQ4_9BACT</name>
<sequence length="155" mass="16606">MWMRGARSLAVMLLVGLPGGGWIRDAADLPRASDTSVRVERARARVTPAQVGAVYLSLVNATARADRLLSAESSSAAKIELHEVVAREDVLSMVLHPEGFPIPAGGRVELAPGGKHLMLYNVRAPASGIDLLLRFEKTGPLRLHVPVVSADEDVR</sequence>
<dbReference type="InterPro" id="IPR058248">
    <property type="entry name" value="Lxx211020-like"/>
</dbReference>
<dbReference type="InterPro" id="IPR007410">
    <property type="entry name" value="LpqE-like"/>
</dbReference>
<dbReference type="PANTHER" id="PTHR36302">
    <property type="entry name" value="BLR7088 PROTEIN"/>
    <property type="match status" value="1"/>
</dbReference>
<dbReference type="Gene3D" id="2.60.40.1890">
    <property type="entry name" value="PCu(A)C copper chaperone"/>
    <property type="match status" value="1"/>
</dbReference>
<dbReference type="InterPro" id="IPR036182">
    <property type="entry name" value="PCuAC_sf"/>
</dbReference>
<dbReference type="Pfam" id="PF04314">
    <property type="entry name" value="PCuAC"/>
    <property type="match status" value="1"/>
</dbReference>
<accession>A0ABT5DHQ4</accession>
<proteinExistence type="predicted"/>
<gene>
    <name evidence="1" type="ORF">POL68_27750</name>
</gene>
<reference evidence="1 2" key="1">
    <citation type="submission" date="2022-11" db="EMBL/GenBank/DDBJ databases">
        <title>Minimal conservation of predation-associated metabolite biosynthetic gene clusters underscores biosynthetic potential of Myxococcota including descriptions for ten novel species: Archangium lansinium sp. nov., Myxococcus landrumus sp. nov., Nannocystis bai.</title>
        <authorList>
            <person name="Ahearne A."/>
            <person name="Stevens C."/>
            <person name="Dowd S."/>
        </authorList>
    </citation>
    <scope>NUCLEOTIDE SEQUENCE [LARGE SCALE GENOMIC DNA]</scope>
    <source>
        <strain evidence="1 2">NCWAL01</strain>
    </source>
</reference>
<dbReference type="EMBL" id="JAQNDM010000002">
    <property type="protein sequence ID" value="MDC0712293.1"/>
    <property type="molecule type" value="Genomic_DNA"/>
</dbReference>
<comment type="caution">
    <text evidence="1">The sequence shown here is derived from an EMBL/GenBank/DDBJ whole genome shotgun (WGS) entry which is preliminary data.</text>
</comment>
<evidence type="ECO:0000313" key="1">
    <source>
        <dbReference type="EMBL" id="MDC0712293.1"/>
    </source>
</evidence>
<dbReference type="RefSeq" id="WP_272142373.1">
    <property type="nucleotide sequence ID" value="NZ_JAQNDM010000002.1"/>
</dbReference>
<dbReference type="SUPFAM" id="SSF110087">
    <property type="entry name" value="DR1885-like metal-binding protein"/>
    <property type="match status" value="1"/>
</dbReference>
<organism evidence="1 2">
    <name type="scientific">Stigmatella ashevillensis</name>
    <dbReference type="NCBI Taxonomy" id="2995309"/>
    <lineage>
        <taxon>Bacteria</taxon>
        <taxon>Pseudomonadati</taxon>
        <taxon>Myxococcota</taxon>
        <taxon>Myxococcia</taxon>
        <taxon>Myxococcales</taxon>
        <taxon>Cystobacterineae</taxon>
        <taxon>Archangiaceae</taxon>
        <taxon>Stigmatella</taxon>
    </lineage>
</organism>